<dbReference type="RefSeq" id="WP_114833439.1">
    <property type="nucleotide sequence ID" value="NZ_LR699114.1"/>
</dbReference>
<comment type="subcellular location">
    <subcellularLocation>
        <location evidence="1">Cytoplasm</location>
    </subcellularLocation>
</comment>
<feature type="binding site" evidence="1">
    <location>
        <begin position="127"/>
        <end position="128"/>
    </location>
    <ligand>
        <name>S-adenosyl-L-methionine</name>
        <dbReference type="ChEBI" id="CHEBI:59789"/>
    </ligand>
</feature>
<keyword evidence="1 2" id="KW-0489">Methyltransferase</keyword>
<dbReference type="AlphaFoldDB" id="A0A370H3J4"/>
<protein>
    <recommendedName>
        <fullName evidence="1">Ribosomal RNA small subunit methyltransferase J</fullName>
        <ecNumber evidence="1">2.1.1.242</ecNumber>
    </recommendedName>
    <alternativeName>
        <fullName evidence="1">16S rRNA m2G1516 methyltransferase</fullName>
    </alternativeName>
    <alternativeName>
        <fullName evidence="1">rRNA (guanine-N(2)-)-methyltransferase</fullName>
    </alternativeName>
</protein>
<comment type="caution">
    <text evidence="2">The sequence shown here is derived from an EMBL/GenBank/DDBJ whole genome shotgun (WGS) entry which is preliminary data.</text>
</comment>
<dbReference type="OrthoDB" id="3191794at2"/>
<organism evidence="2 3">
    <name type="scientific">Aquicella lusitana</name>
    <dbReference type="NCBI Taxonomy" id="254246"/>
    <lineage>
        <taxon>Bacteria</taxon>
        <taxon>Pseudomonadati</taxon>
        <taxon>Pseudomonadota</taxon>
        <taxon>Gammaproteobacteria</taxon>
        <taxon>Legionellales</taxon>
        <taxon>Coxiellaceae</taxon>
        <taxon>Aquicella</taxon>
    </lineage>
</organism>
<reference evidence="2 3" key="1">
    <citation type="submission" date="2018-07" db="EMBL/GenBank/DDBJ databases">
        <title>Genomic Encyclopedia of Type Strains, Phase IV (KMG-IV): sequencing the most valuable type-strain genomes for metagenomic binning, comparative biology and taxonomic classification.</title>
        <authorList>
            <person name="Goeker M."/>
        </authorList>
    </citation>
    <scope>NUCLEOTIDE SEQUENCE [LARGE SCALE GENOMIC DNA]</scope>
    <source>
        <strain evidence="2 3">DSM 16500</strain>
    </source>
</reference>
<name>A0A370H3J4_9COXI</name>
<dbReference type="SUPFAM" id="SSF53335">
    <property type="entry name" value="S-adenosyl-L-methionine-dependent methyltransferases"/>
    <property type="match status" value="1"/>
</dbReference>
<keyword evidence="1" id="KW-0698">rRNA processing</keyword>
<comment type="catalytic activity">
    <reaction evidence="1">
        <text>guanosine(1516) in 16S rRNA + S-adenosyl-L-methionine = N(2)-methylguanosine(1516) in 16S rRNA + S-adenosyl-L-homocysteine + H(+)</text>
        <dbReference type="Rhea" id="RHEA:43220"/>
        <dbReference type="Rhea" id="RHEA-COMP:10412"/>
        <dbReference type="Rhea" id="RHEA-COMP:10413"/>
        <dbReference type="ChEBI" id="CHEBI:15378"/>
        <dbReference type="ChEBI" id="CHEBI:57856"/>
        <dbReference type="ChEBI" id="CHEBI:59789"/>
        <dbReference type="ChEBI" id="CHEBI:74269"/>
        <dbReference type="ChEBI" id="CHEBI:74481"/>
        <dbReference type="EC" id="2.1.1.242"/>
    </reaction>
</comment>
<keyword evidence="1" id="KW-0949">S-adenosyl-L-methionine</keyword>
<dbReference type="GO" id="GO:0005737">
    <property type="term" value="C:cytoplasm"/>
    <property type="evidence" value="ECO:0007669"/>
    <property type="project" value="UniProtKB-SubCell"/>
</dbReference>
<dbReference type="InterPro" id="IPR029063">
    <property type="entry name" value="SAM-dependent_MTases_sf"/>
</dbReference>
<comment type="caution">
    <text evidence="1">Lacks conserved residue(s) required for the propagation of feature annotation.</text>
</comment>
<comment type="function">
    <text evidence="1">Specifically methylates the guanosine in position 1516 of 16S rRNA.</text>
</comment>
<dbReference type="PANTHER" id="PTHR36112">
    <property type="entry name" value="RIBOSOMAL RNA SMALL SUBUNIT METHYLTRANSFERASE J"/>
    <property type="match status" value="1"/>
</dbReference>
<dbReference type="InterPro" id="IPR007536">
    <property type="entry name" value="16SrRNA_methylTrfase_J"/>
</dbReference>
<dbReference type="Proteomes" id="UP000254720">
    <property type="component" value="Unassembled WGS sequence"/>
</dbReference>
<dbReference type="GO" id="GO:0008990">
    <property type="term" value="F:rRNA (guanine-N2-)-methyltransferase activity"/>
    <property type="evidence" value="ECO:0007669"/>
    <property type="project" value="UniProtKB-UniRule"/>
</dbReference>
<proteinExistence type="inferred from homology"/>
<comment type="similarity">
    <text evidence="1">Belongs to the methyltransferase superfamily. RsmJ family.</text>
</comment>
<evidence type="ECO:0000313" key="2">
    <source>
        <dbReference type="EMBL" id="RDI48633.1"/>
    </source>
</evidence>
<evidence type="ECO:0000313" key="3">
    <source>
        <dbReference type="Proteomes" id="UP000254720"/>
    </source>
</evidence>
<dbReference type="Pfam" id="PF04445">
    <property type="entry name" value="SAM_MT"/>
    <property type="match status" value="1"/>
</dbReference>
<dbReference type="EC" id="2.1.1.242" evidence="1"/>
<dbReference type="PANTHER" id="PTHR36112:SF1">
    <property type="entry name" value="RIBOSOMAL RNA SMALL SUBUNIT METHYLTRANSFERASE J"/>
    <property type="match status" value="1"/>
</dbReference>
<dbReference type="HAMAP" id="MF_01523">
    <property type="entry name" value="16SrRNA_methyltr_J"/>
    <property type="match status" value="1"/>
</dbReference>
<dbReference type="Gene3D" id="3.40.50.150">
    <property type="entry name" value="Vaccinia Virus protein VP39"/>
    <property type="match status" value="1"/>
</dbReference>
<keyword evidence="3" id="KW-1185">Reference proteome</keyword>
<accession>A0A370H3J4</accession>
<sequence>MIPQRIAVLATSPQKRPEAQALAVRLGIPYIADLKESAALYDYLLVLTPDYLALQKTSDTKQAPFHIDYLSGKLRYRSKQAGLRNELLARAMGINPRCQPVIVDATAGLGRDSFILATLGFHIILLERSPILYVLLEDALQRAQKDPNIALITNRLRLIETDAITWLQSLPRSQRPDIIYLDPMFPPRKKSASVKKEMVILQNLLGKDEDANMLFEVALSCAASRVVVKRPRTAVNIAERAPHFSILGKSNRFDIYLTS</sequence>
<gene>
    <name evidence="1" type="primary">rsmJ</name>
    <name evidence="2" type="ORF">C8D86_10261</name>
</gene>
<evidence type="ECO:0000256" key="1">
    <source>
        <dbReference type="HAMAP-Rule" id="MF_01523"/>
    </source>
</evidence>
<keyword evidence="1 2" id="KW-0808">Transferase</keyword>
<keyword evidence="1" id="KW-0963">Cytoplasm</keyword>
<feature type="binding site" evidence="1">
    <location>
        <position position="182"/>
    </location>
    <ligand>
        <name>S-adenosyl-L-methionine</name>
        <dbReference type="ChEBI" id="CHEBI:59789"/>
    </ligand>
</feature>
<feature type="binding site" evidence="1">
    <location>
        <begin position="111"/>
        <end position="112"/>
    </location>
    <ligand>
        <name>S-adenosyl-L-methionine</name>
        <dbReference type="ChEBI" id="CHEBI:59789"/>
    </ligand>
</feature>
<dbReference type="EMBL" id="QQAX01000002">
    <property type="protein sequence ID" value="RDI48633.1"/>
    <property type="molecule type" value="Genomic_DNA"/>
</dbReference>